<feature type="non-terminal residue" evidence="2">
    <location>
        <position position="1"/>
    </location>
</feature>
<dbReference type="EMBL" id="JAHFXF010000088">
    <property type="protein sequence ID" value="KAG9696971.1"/>
    <property type="molecule type" value="Genomic_DNA"/>
</dbReference>
<dbReference type="PANTHER" id="PTHR34310">
    <property type="entry name" value="DUF427 DOMAIN PROTEIN (AFU_ORTHOLOGUE AFUA_3G02220)"/>
    <property type="match status" value="1"/>
</dbReference>
<sequence>TMAVPGREVDLSTLARHLVQHGPHKTLHTERRVRILINGACIADTLGTTGALFVWEHPYYPQLYFPNTALVEHVQGYDITYEDHQDVKDTHGHIIAKTLKVKVTRNSDNNMKEVKDGFMIFSNDLPGRASPLSNMLKVHFSAADQWLEEDTPIFVHPKDPFKRIDILHSTRGIKVSLKGATIAESDSCMQLYETGLPVRYYMPLTAIDNSLLRPSKTTTQCPYKGEAEYYDVVIDGDTHKDIVWFYTRPTIECATIAGLCCFYNEKVDMMIRNGNEWQKLDRANSIFS</sequence>
<evidence type="ECO:0000313" key="3">
    <source>
        <dbReference type="Proteomes" id="UP000779574"/>
    </source>
</evidence>
<dbReference type="Proteomes" id="UP000779574">
    <property type="component" value="Unassembled WGS sequence"/>
</dbReference>
<dbReference type="Pfam" id="PF04248">
    <property type="entry name" value="NTP_transf_9"/>
    <property type="match status" value="1"/>
</dbReference>
<evidence type="ECO:0000259" key="1">
    <source>
        <dbReference type="Pfam" id="PF04248"/>
    </source>
</evidence>
<protein>
    <submittedName>
        <fullName evidence="2">DUF427-domain-containing protein</fullName>
    </submittedName>
</protein>
<dbReference type="Gene3D" id="2.170.150.40">
    <property type="entry name" value="Domain of unknown function (DUF427)"/>
    <property type="match status" value="1"/>
</dbReference>
<proteinExistence type="predicted"/>
<reference evidence="2" key="1">
    <citation type="journal article" date="2021" name="J Fungi (Basel)">
        <title>Virulence traits and population genomics of the black yeast Aureobasidium melanogenum.</title>
        <authorList>
            <person name="Cernosa A."/>
            <person name="Sun X."/>
            <person name="Gostincar C."/>
            <person name="Fang C."/>
            <person name="Gunde-Cimerman N."/>
            <person name="Song Z."/>
        </authorList>
    </citation>
    <scope>NUCLEOTIDE SEQUENCE</scope>
    <source>
        <strain evidence="2">EXF-9911</strain>
    </source>
</reference>
<dbReference type="PANTHER" id="PTHR34310:SF9">
    <property type="entry name" value="BLR5716 PROTEIN"/>
    <property type="match status" value="1"/>
</dbReference>
<dbReference type="OrthoDB" id="18996at2759"/>
<accession>A0A9P8ERW7</accession>
<dbReference type="AlphaFoldDB" id="A0A9P8ERW7"/>
<gene>
    <name evidence="2" type="ORF">KCU76_g3338</name>
</gene>
<dbReference type="InterPro" id="IPR007361">
    <property type="entry name" value="DUF427"/>
</dbReference>
<comment type="caution">
    <text evidence="2">The sequence shown here is derived from an EMBL/GenBank/DDBJ whole genome shotgun (WGS) entry which is preliminary data.</text>
</comment>
<feature type="non-terminal residue" evidence="2">
    <location>
        <position position="288"/>
    </location>
</feature>
<organism evidence="2 3">
    <name type="scientific">Aureobasidium melanogenum</name>
    <name type="common">Aureobasidium pullulans var. melanogenum</name>
    <dbReference type="NCBI Taxonomy" id="46634"/>
    <lineage>
        <taxon>Eukaryota</taxon>
        <taxon>Fungi</taxon>
        <taxon>Dikarya</taxon>
        <taxon>Ascomycota</taxon>
        <taxon>Pezizomycotina</taxon>
        <taxon>Dothideomycetes</taxon>
        <taxon>Dothideomycetidae</taxon>
        <taxon>Dothideales</taxon>
        <taxon>Saccotheciaceae</taxon>
        <taxon>Aureobasidium</taxon>
    </lineage>
</organism>
<name>A0A9P8ERW7_AURME</name>
<feature type="domain" description="DUF427" evidence="1">
    <location>
        <begin position="173"/>
        <end position="265"/>
    </location>
</feature>
<reference evidence="2" key="2">
    <citation type="submission" date="2021-08" db="EMBL/GenBank/DDBJ databases">
        <authorList>
            <person name="Gostincar C."/>
            <person name="Sun X."/>
            <person name="Song Z."/>
            <person name="Gunde-Cimerman N."/>
        </authorList>
    </citation>
    <scope>NUCLEOTIDE SEQUENCE</scope>
    <source>
        <strain evidence="2">EXF-9911</strain>
    </source>
</reference>
<evidence type="ECO:0000313" key="2">
    <source>
        <dbReference type="EMBL" id="KAG9696971.1"/>
    </source>
</evidence>
<dbReference type="InterPro" id="IPR038694">
    <property type="entry name" value="DUF427_sf"/>
</dbReference>